<organism evidence="1 2">
    <name type="scientific">Cynara cardunculus var. scolymus</name>
    <name type="common">Globe artichoke</name>
    <name type="synonym">Cynara scolymus</name>
    <dbReference type="NCBI Taxonomy" id="59895"/>
    <lineage>
        <taxon>Eukaryota</taxon>
        <taxon>Viridiplantae</taxon>
        <taxon>Streptophyta</taxon>
        <taxon>Embryophyta</taxon>
        <taxon>Tracheophyta</taxon>
        <taxon>Spermatophyta</taxon>
        <taxon>Magnoliopsida</taxon>
        <taxon>eudicotyledons</taxon>
        <taxon>Gunneridae</taxon>
        <taxon>Pentapetalae</taxon>
        <taxon>asterids</taxon>
        <taxon>campanulids</taxon>
        <taxon>Asterales</taxon>
        <taxon>Asteraceae</taxon>
        <taxon>Carduoideae</taxon>
        <taxon>Cardueae</taxon>
        <taxon>Carduinae</taxon>
        <taxon>Cynara</taxon>
    </lineage>
</organism>
<comment type="caution">
    <text evidence="1">The sequence shown here is derived from an EMBL/GenBank/DDBJ whole genome shotgun (WGS) entry which is preliminary data.</text>
</comment>
<dbReference type="Gramene" id="KVH90679">
    <property type="protein sequence ID" value="KVH90679"/>
    <property type="gene ID" value="Ccrd_007300"/>
</dbReference>
<protein>
    <submittedName>
        <fullName evidence="1">Fatty acyl-CoA reductase</fullName>
    </submittedName>
</protein>
<dbReference type="STRING" id="59895.A0A103XH99"/>
<evidence type="ECO:0000313" key="2">
    <source>
        <dbReference type="Proteomes" id="UP000243975"/>
    </source>
</evidence>
<reference evidence="1 2" key="1">
    <citation type="journal article" date="2016" name="Sci. Rep.">
        <title>The genome sequence of the outbreeding globe artichoke constructed de novo incorporating a phase-aware low-pass sequencing strategy of F1 progeny.</title>
        <authorList>
            <person name="Scaglione D."/>
            <person name="Reyes-Chin-Wo S."/>
            <person name="Acquadro A."/>
            <person name="Froenicke L."/>
            <person name="Portis E."/>
            <person name="Beitel C."/>
            <person name="Tirone M."/>
            <person name="Mauro R."/>
            <person name="Lo Monaco A."/>
            <person name="Mauromicale G."/>
            <person name="Faccioli P."/>
            <person name="Cattivelli L."/>
            <person name="Rieseberg L."/>
            <person name="Michelmore R."/>
            <person name="Lanteri S."/>
        </authorList>
    </citation>
    <scope>NUCLEOTIDE SEQUENCE [LARGE SCALE GENOMIC DNA]</scope>
    <source>
        <strain evidence="1">2C</strain>
    </source>
</reference>
<accession>A0A103XH99</accession>
<dbReference type="EMBL" id="LEKV01005097">
    <property type="protein sequence ID" value="KVH90679.1"/>
    <property type="molecule type" value="Genomic_DNA"/>
</dbReference>
<dbReference type="GO" id="GO:0035336">
    <property type="term" value="P:long-chain fatty-acyl-CoA metabolic process"/>
    <property type="evidence" value="ECO:0007669"/>
    <property type="project" value="TreeGrafter"/>
</dbReference>
<evidence type="ECO:0000313" key="1">
    <source>
        <dbReference type="EMBL" id="KVH90679.1"/>
    </source>
</evidence>
<gene>
    <name evidence="1" type="ORF">Ccrd_007300</name>
</gene>
<dbReference type="Proteomes" id="UP000243975">
    <property type="component" value="Unassembled WGS sequence"/>
</dbReference>
<dbReference type="GO" id="GO:0010345">
    <property type="term" value="P:suberin biosynthetic process"/>
    <property type="evidence" value="ECO:0007669"/>
    <property type="project" value="TreeGrafter"/>
</dbReference>
<dbReference type="GO" id="GO:0080019">
    <property type="term" value="F:alcohol-forming very long-chain fatty acyl-CoA reductase activity"/>
    <property type="evidence" value="ECO:0007669"/>
    <property type="project" value="InterPro"/>
</dbReference>
<dbReference type="PANTHER" id="PTHR11011:SF99">
    <property type="entry name" value="FATTY ACYL-COA REDUCTASE 3"/>
    <property type="match status" value="1"/>
</dbReference>
<keyword evidence="2" id="KW-1185">Reference proteome</keyword>
<dbReference type="Gene3D" id="3.40.50.720">
    <property type="entry name" value="NAD(P)-binding Rossmann-like Domain"/>
    <property type="match status" value="1"/>
</dbReference>
<proteinExistence type="predicted"/>
<name>A0A103XH99_CYNCS</name>
<dbReference type="AlphaFoldDB" id="A0A103XH99"/>
<dbReference type="InterPro" id="IPR026055">
    <property type="entry name" value="FAR"/>
</dbReference>
<dbReference type="PANTHER" id="PTHR11011">
    <property type="entry name" value="MALE STERILITY PROTEIN 2-RELATED"/>
    <property type="match status" value="1"/>
</dbReference>
<sequence length="135" mass="15351">MNSKKKEICRTIDSLALGYGKGRLTCFLGDPEAIYDVIPADMVVNAMIATITAHANQTFSETIYHVGSSVSNPLKFTTIQRCGYLYDDMNTEKLRRAVKGSGEEDNMFYFDPTIIDWDEYFQHIHLPGVVNREFK</sequence>